<dbReference type="PRINTS" id="PR00507">
    <property type="entry name" value="N12N6MTFRASE"/>
</dbReference>
<evidence type="ECO:0000256" key="2">
    <source>
        <dbReference type="ARBA" id="ARBA00022603"/>
    </source>
</evidence>
<reference evidence="8 9" key="1">
    <citation type="submission" date="2013-12" db="EMBL/GenBank/DDBJ databases">
        <title>Annotated genome of Streptomyces scopuliridis.</title>
        <authorList>
            <person name="Olson J.B."/>
        </authorList>
    </citation>
    <scope>NUCLEOTIDE SEQUENCE [LARGE SCALE GENOMIC DNA]</scope>
    <source>
        <strain evidence="8 9">RB72</strain>
    </source>
</reference>
<dbReference type="RefSeq" id="WP_051746156.1">
    <property type="nucleotide sequence ID" value="NZ_AZSP01000138.1"/>
</dbReference>
<feature type="region of interest" description="Disordered" evidence="6">
    <location>
        <begin position="799"/>
        <end position="827"/>
    </location>
</feature>
<dbReference type="Gene3D" id="3.40.50.150">
    <property type="entry name" value="Vaccinia Virus protein VP39"/>
    <property type="match status" value="2"/>
</dbReference>
<keyword evidence="4" id="KW-0949">S-adenosyl-L-methionine</keyword>
<dbReference type="PANTHER" id="PTHR33841">
    <property type="entry name" value="DNA METHYLTRANSFERASE YEEA-RELATED"/>
    <property type="match status" value="1"/>
</dbReference>
<feature type="compositionally biased region" description="Acidic residues" evidence="6">
    <location>
        <begin position="1495"/>
        <end position="1504"/>
    </location>
</feature>
<evidence type="ECO:0000256" key="3">
    <source>
        <dbReference type="ARBA" id="ARBA00022679"/>
    </source>
</evidence>
<gene>
    <name evidence="8" type="ORF">Y717_04190</name>
</gene>
<dbReference type="Proteomes" id="UP000245992">
    <property type="component" value="Unassembled WGS sequence"/>
</dbReference>
<evidence type="ECO:0000256" key="6">
    <source>
        <dbReference type="SAM" id="MobiDB-lite"/>
    </source>
</evidence>
<keyword evidence="9" id="KW-1185">Reference proteome</keyword>
<evidence type="ECO:0000256" key="1">
    <source>
        <dbReference type="ARBA" id="ARBA00011900"/>
    </source>
</evidence>
<dbReference type="GO" id="GO:0032259">
    <property type="term" value="P:methylation"/>
    <property type="evidence" value="ECO:0007669"/>
    <property type="project" value="UniProtKB-KW"/>
</dbReference>
<keyword evidence="2" id="KW-0489">Methyltransferase</keyword>
<dbReference type="InterPro" id="IPR029063">
    <property type="entry name" value="SAM-dependent_MTases_sf"/>
</dbReference>
<organism evidence="8 9">
    <name type="scientific">Streptomyces scopuliridis RB72</name>
    <dbReference type="NCBI Taxonomy" id="1440053"/>
    <lineage>
        <taxon>Bacteria</taxon>
        <taxon>Bacillati</taxon>
        <taxon>Actinomycetota</taxon>
        <taxon>Actinomycetes</taxon>
        <taxon>Kitasatosporales</taxon>
        <taxon>Streptomycetaceae</taxon>
        <taxon>Streptomyces</taxon>
    </lineage>
</organism>
<dbReference type="InterPro" id="IPR050953">
    <property type="entry name" value="N4_N6_ade-DNA_methylase"/>
</dbReference>
<evidence type="ECO:0000313" key="9">
    <source>
        <dbReference type="Proteomes" id="UP000245992"/>
    </source>
</evidence>
<dbReference type="SUPFAM" id="SSF53335">
    <property type="entry name" value="S-adenosyl-L-methionine-dependent methyltransferases"/>
    <property type="match status" value="1"/>
</dbReference>
<sequence length="1504" mass="169281">MTALALDHLPASTAVRVEGALLSRELLNKIGGTDRELPGSTPADYGLPRGVRVEDAASRRWEYLKGTYSSFHAQLEEQGENVDLTTLTYQQWLSVLLDELGYTGRTDIPKRQGVDFAGRDPKRYYRVSHRWQDHLPVHLLGWDTDLDRGIGTHRAPQSMVQDLLNVSAEHLWGLLSNGRVLRVLRDSTTLVGSAYVEFNLDAIFGGDQFADFLTLYAMLHSSRFELVAKPEKKRRGVAAVASAEGAAEAGELSDGQPADGDEGTLDDIFLADDIAPLTPADCRIEWWRTYSIETGIRSRDRLRDQVKDALSILGTGFLQANPILGEALTRGGKAALDDFHHELLRLAYQLVFLFVAEDREALLLQPGANASKAETQRLERARARYARYFSTARLRRIAVRRSGDHHTDLWDGLCVVLEALGRIGGEENLALPELGGLYFRAADDEKQITWLPGRSEPLRTAKLPNEHLLQAVRLLSQVSDKQGRVTRVDYRHLDADELGSVYESLLELIPRHNPQKLEFWLQDLVAGNQRKTTGSYYTPKVLIEKLLDNALDPVIERYAKSGIPKDLLKIRFVDPSCGSGHVLVAAARRIALRYAQLAADGEHEPAPERVREAMGKVVKSCVHGVDINPLATEIAKVSLWMESLNPGEPLAYLDDRIKVGNALLGTTPLLLEAGIPQKAFSKLEGDEQKTVKDARDRNARELRGVEVWVQTQMGEPATLTSTAKVRVAAEEAASAPIDGTGLAAIRELARRHREFEANDELKRLKKVADAWCAAFIWPKREDAPVPITTATLKKLEKDEELPGIPKPRPKMGEEPVPETEEEREWREDAGERELRDIVSRNRFFHWHLEFPRIFRVEDRDAADANAATGWQGGFDCVLGNPPWERVKIQKKEWFAAQNPYVADAETANERERRIGDLLKTVDEHGQPIEADRKLHRAYLTAQRESKGTTNMLRDSDIFPLTGKGDVNTYAVFAEKARTLLSPKGMAGLVLPTGIATDKTTSGFFSDLVEQRQLATVLDLENEEKLFADVHNQYRFCLFTFVGPAGKHELVRLAFRARRPDQLDAREFTLDAEGFRRINPNTRTAPVCESPAHLRVLQRIHERVPLLWRREPGEPEVNDWELGPFLRMLDMATASKLFRSADHLRKDDWVSTGTVFMKGDERYLPLYEGKFAHHFDGRFATYEDATQAQINKGTLPRLDPEAHQDPTALPLPRHWVHEAEVDARLAEDLPKQREEWPHDWLLGWRDICRASDQRTVIASVLPRTAVGHTEPLFMPTSLAMPMDAFLANLSASVLDFAARQKVQGAHLTYTYLEQLPVLAPDTYAKPVVWLGGESPEGWLRSRVLELTYTSYEMAPWAEYLNDEGAPFVWDEERRFLMRAELDAAYFHLYGIERKDVDLVLDSFRAFRNKKPELFQRTKGAITRIYEDMASGTPYATPLTPPPGNGPRHAPGVSPLTRTSRPKPKPPVTTPAVRPQRQSPQREGLPQSGLFGRGEIEGEVQLDLFD</sequence>
<dbReference type="OrthoDB" id="4280289at2"/>
<evidence type="ECO:0000256" key="4">
    <source>
        <dbReference type="ARBA" id="ARBA00022691"/>
    </source>
</evidence>
<keyword evidence="3" id="KW-0808">Transferase</keyword>
<protein>
    <recommendedName>
        <fullName evidence="1">site-specific DNA-methyltransferase (adenine-specific)</fullName>
        <ecNumber evidence="1">2.1.1.72</ecNumber>
    </recommendedName>
</protein>
<dbReference type="STRING" id="1440053.GCA_000718095_04790"/>
<comment type="catalytic activity">
    <reaction evidence="5">
        <text>a 2'-deoxyadenosine in DNA + S-adenosyl-L-methionine = an N(6)-methyl-2'-deoxyadenosine in DNA + S-adenosyl-L-homocysteine + H(+)</text>
        <dbReference type="Rhea" id="RHEA:15197"/>
        <dbReference type="Rhea" id="RHEA-COMP:12418"/>
        <dbReference type="Rhea" id="RHEA-COMP:12419"/>
        <dbReference type="ChEBI" id="CHEBI:15378"/>
        <dbReference type="ChEBI" id="CHEBI:57856"/>
        <dbReference type="ChEBI" id="CHEBI:59789"/>
        <dbReference type="ChEBI" id="CHEBI:90615"/>
        <dbReference type="ChEBI" id="CHEBI:90616"/>
        <dbReference type="EC" id="2.1.1.72"/>
    </reaction>
</comment>
<dbReference type="EC" id="2.1.1.72" evidence="1"/>
<comment type="caution">
    <text evidence="8">The sequence shown here is derived from an EMBL/GenBank/DDBJ whole genome shotgun (WGS) entry which is preliminary data.</text>
</comment>
<feature type="domain" description="Type II methyltransferase M.TaqI-like" evidence="7">
    <location>
        <begin position="621"/>
        <end position="896"/>
    </location>
</feature>
<dbReference type="EMBL" id="AZSP01000138">
    <property type="protein sequence ID" value="PVE11423.1"/>
    <property type="molecule type" value="Genomic_DNA"/>
</dbReference>
<proteinExistence type="predicted"/>
<feature type="region of interest" description="Disordered" evidence="6">
    <location>
        <begin position="1431"/>
        <end position="1504"/>
    </location>
</feature>
<name>A0A2T7T8C8_9ACTN</name>
<accession>A0A2T7T8C8</accession>
<dbReference type="GO" id="GO:0009007">
    <property type="term" value="F:site-specific DNA-methyltransferase (adenine-specific) activity"/>
    <property type="evidence" value="ECO:0007669"/>
    <property type="project" value="UniProtKB-EC"/>
</dbReference>
<dbReference type="InterPro" id="IPR011639">
    <property type="entry name" value="MethylTrfase_TaqI-like_dom"/>
</dbReference>
<dbReference type="PANTHER" id="PTHR33841:SF1">
    <property type="entry name" value="DNA METHYLTRANSFERASE A"/>
    <property type="match status" value="1"/>
</dbReference>
<dbReference type="GO" id="GO:0006304">
    <property type="term" value="P:DNA modification"/>
    <property type="evidence" value="ECO:0007669"/>
    <property type="project" value="InterPro"/>
</dbReference>
<evidence type="ECO:0000313" key="8">
    <source>
        <dbReference type="EMBL" id="PVE11423.1"/>
    </source>
</evidence>
<evidence type="ECO:0000256" key="5">
    <source>
        <dbReference type="ARBA" id="ARBA00047942"/>
    </source>
</evidence>
<evidence type="ECO:0000259" key="7">
    <source>
        <dbReference type="Pfam" id="PF07669"/>
    </source>
</evidence>
<dbReference type="Pfam" id="PF07669">
    <property type="entry name" value="Eco57I"/>
    <property type="match status" value="1"/>
</dbReference>